<reference evidence="2" key="3">
    <citation type="submission" date="2022-06" db="UniProtKB">
        <authorList>
            <consortium name="EnsemblPlants"/>
        </authorList>
    </citation>
    <scope>IDENTIFICATION</scope>
</reference>
<organism evidence="2 3">
    <name type="scientific">Triticum urartu</name>
    <name type="common">Red wild einkorn</name>
    <name type="synonym">Crithodium urartu</name>
    <dbReference type="NCBI Taxonomy" id="4572"/>
    <lineage>
        <taxon>Eukaryota</taxon>
        <taxon>Viridiplantae</taxon>
        <taxon>Streptophyta</taxon>
        <taxon>Embryophyta</taxon>
        <taxon>Tracheophyta</taxon>
        <taxon>Spermatophyta</taxon>
        <taxon>Magnoliopsida</taxon>
        <taxon>Liliopsida</taxon>
        <taxon>Poales</taxon>
        <taxon>Poaceae</taxon>
        <taxon>BOP clade</taxon>
        <taxon>Pooideae</taxon>
        <taxon>Triticodae</taxon>
        <taxon>Triticeae</taxon>
        <taxon>Triticinae</taxon>
        <taxon>Triticum</taxon>
    </lineage>
</organism>
<reference evidence="2" key="2">
    <citation type="submission" date="2018-03" db="EMBL/GenBank/DDBJ databases">
        <title>The Triticum urartu genome reveals the dynamic nature of wheat genome evolution.</title>
        <authorList>
            <person name="Ling H."/>
            <person name="Ma B."/>
            <person name="Shi X."/>
            <person name="Liu H."/>
            <person name="Dong L."/>
            <person name="Sun H."/>
            <person name="Cao Y."/>
            <person name="Gao Q."/>
            <person name="Zheng S."/>
            <person name="Li Y."/>
            <person name="Yu Y."/>
            <person name="Du H."/>
            <person name="Qi M."/>
            <person name="Li Y."/>
            <person name="Yu H."/>
            <person name="Cui Y."/>
            <person name="Wang N."/>
            <person name="Chen C."/>
            <person name="Wu H."/>
            <person name="Zhao Y."/>
            <person name="Zhang J."/>
            <person name="Li Y."/>
            <person name="Zhou W."/>
            <person name="Zhang B."/>
            <person name="Hu W."/>
            <person name="Eijk M."/>
            <person name="Tang J."/>
            <person name="Witsenboer H."/>
            <person name="Zhao S."/>
            <person name="Li Z."/>
            <person name="Zhang A."/>
            <person name="Wang D."/>
            <person name="Liang C."/>
        </authorList>
    </citation>
    <scope>NUCLEOTIDE SEQUENCE [LARGE SCALE GENOMIC DNA]</scope>
    <source>
        <strain evidence="2">cv. G1812</strain>
    </source>
</reference>
<sequence>MQPPTCGAFSRNRYQGAAAEILVGTGGLVPWGYCWCWCWRGGLLAGPAWLVGVLVVSSCTGAPAVVVPATSDEEEGISVLGAEAEETDGAETSGGVGDEDERVARVADGEDGCAGECVRDLVGPEREGLSGTTGPRRARDGEARGEVGD</sequence>
<keyword evidence="3" id="KW-1185">Reference proteome</keyword>
<feature type="compositionally biased region" description="Basic and acidic residues" evidence="1">
    <location>
        <begin position="137"/>
        <end position="149"/>
    </location>
</feature>
<protein>
    <submittedName>
        <fullName evidence="2">Uncharacterized protein</fullName>
    </submittedName>
</protein>
<reference evidence="3" key="1">
    <citation type="journal article" date="2013" name="Nature">
        <title>Draft genome of the wheat A-genome progenitor Triticum urartu.</title>
        <authorList>
            <person name="Ling H.Q."/>
            <person name="Zhao S."/>
            <person name="Liu D."/>
            <person name="Wang J."/>
            <person name="Sun H."/>
            <person name="Zhang C."/>
            <person name="Fan H."/>
            <person name="Li D."/>
            <person name="Dong L."/>
            <person name="Tao Y."/>
            <person name="Gao C."/>
            <person name="Wu H."/>
            <person name="Li Y."/>
            <person name="Cui Y."/>
            <person name="Guo X."/>
            <person name="Zheng S."/>
            <person name="Wang B."/>
            <person name="Yu K."/>
            <person name="Liang Q."/>
            <person name="Yang W."/>
            <person name="Lou X."/>
            <person name="Chen J."/>
            <person name="Feng M."/>
            <person name="Jian J."/>
            <person name="Zhang X."/>
            <person name="Luo G."/>
            <person name="Jiang Y."/>
            <person name="Liu J."/>
            <person name="Wang Z."/>
            <person name="Sha Y."/>
            <person name="Zhang B."/>
            <person name="Wu H."/>
            <person name="Tang D."/>
            <person name="Shen Q."/>
            <person name="Xue P."/>
            <person name="Zou S."/>
            <person name="Wang X."/>
            <person name="Liu X."/>
            <person name="Wang F."/>
            <person name="Yang Y."/>
            <person name="An X."/>
            <person name="Dong Z."/>
            <person name="Zhang K."/>
            <person name="Zhang X."/>
            <person name="Luo M.C."/>
            <person name="Dvorak J."/>
            <person name="Tong Y."/>
            <person name="Wang J."/>
            <person name="Yang H."/>
            <person name="Li Z."/>
            <person name="Wang D."/>
            <person name="Zhang A."/>
            <person name="Wang J."/>
        </authorList>
    </citation>
    <scope>NUCLEOTIDE SEQUENCE</scope>
    <source>
        <strain evidence="3">cv. G1812</strain>
    </source>
</reference>
<accession>A0A8R7VAR8</accession>
<feature type="region of interest" description="Disordered" evidence="1">
    <location>
        <begin position="124"/>
        <end position="149"/>
    </location>
</feature>
<dbReference type="Gramene" id="TuG1812G0700004513.01.T01">
    <property type="protein sequence ID" value="TuG1812G0700004513.01.T01"/>
    <property type="gene ID" value="TuG1812G0700004513.01"/>
</dbReference>
<evidence type="ECO:0000256" key="1">
    <source>
        <dbReference type="SAM" id="MobiDB-lite"/>
    </source>
</evidence>
<proteinExistence type="predicted"/>
<dbReference type="AlphaFoldDB" id="A0A8R7VAR8"/>
<dbReference type="Proteomes" id="UP000015106">
    <property type="component" value="Chromosome 7"/>
</dbReference>
<evidence type="ECO:0000313" key="2">
    <source>
        <dbReference type="EnsemblPlants" id="TuG1812G0700004513.01.T01"/>
    </source>
</evidence>
<evidence type="ECO:0000313" key="3">
    <source>
        <dbReference type="Proteomes" id="UP000015106"/>
    </source>
</evidence>
<name>A0A8R7VAR8_TRIUA</name>
<dbReference type="EnsemblPlants" id="TuG1812G0700004513.01.T01">
    <property type="protein sequence ID" value="TuG1812G0700004513.01.T01"/>
    <property type="gene ID" value="TuG1812G0700004513.01"/>
</dbReference>
<feature type="region of interest" description="Disordered" evidence="1">
    <location>
        <begin position="82"/>
        <end position="101"/>
    </location>
</feature>